<dbReference type="RefSeq" id="WP_077409620.1">
    <property type="nucleotide sequence ID" value="NZ_JBHRTS010000001.1"/>
</dbReference>
<proteinExistence type="predicted"/>
<feature type="chain" id="PRO_5045337187" evidence="1">
    <location>
        <begin position="18"/>
        <end position="424"/>
    </location>
</feature>
<dbReference type="Proteomes" id="UP001595533">
    <property type="component" value="Unassembled WGS sequence"/>
</dbReference>
<reference evidence="3" key="1">
    <citation type="journal article" date="2019" name="Int. J. Syst. Evol. Microbiol.">
        <title>The Global Catalogue of Microorganisms (GCM) 10K type strain sequencing project: providing services to taxonomists for standard genome sequencing and annotation.</title>
        <authorList>
            <consortium name="The Broad Institute Genomics Platform"/>
            <consortium name="The Broad Institute Genome Sequencing Center for Infectious Disease"/>
            <person name="Wu L."/>
            <person name="Ma J."/>
        </authorList>
    </citation>
    <scope>NUCLEOTIDE SEQUENCE [LARGE SCALE GENOMIC DNA]</scope>
    <source>
        <strain evidence="3">KCTC 42953</strain>
    </source>
</reference>
<sequence>MRKLMALSLGLSMGVQAGGPVCLPDASTTFTDVVNKAYTVTHDSLGNNALYSQCTNMSDQQFISDLDLCGILANPINGLGMSPVDQFLYGLMPTDDLGIGTHLELTIPFPSPGKPGDMMKADPVDIYRIGNDGGYERIGEVLPPTEDSPLPPDTDQVIPLVHSAASFNELGDLFVLGYKTNYTSSADVMAGTGQVIYQTPRIMIGQIMSASLTAAAGGTIPAVWFEADTSTDPVCSDVMNAFRDRTNVFSDCVVADFITNGDPDAALQSCLNSTNVLGYGIHDFAVSPLNGNYYALDSQTYDDRDVLIEVDSATMIASCTEYADAGNATGLLTSLMFSQQNKLVAVFANENTGRWIDVNTGVITTLADTIVASPFGDGSSMPFVVPRVMRFLGIVGEIIFKNGFEPDLIFYNGFEGTPPTCPVF</sequence>
<dbReference type="SUPFAM" id="SSF63829">
    <property type="entry name" value="Calcium-dependent phosphotriesterase"/>
    <property type="match status" value="1"/>
</dbReference>
<evidence type="ECO:0000313" key="3">
    <source>
        <dbReference type="Proteomes" id="UP001595533"/>
    </source>
</evidence>
<accession>A0ABV7J7P6</accession>
<keyword evidence="3" id="KW-1185">Reference proteome</keyword>
<name>A0ABV7J7P6_9GAMM</name>
<organism evidence="2 3">
    <name type="scientific">Marinicella sediminis</name>
    <dbReference type="NCBI Taxonomy" id="1792834"/>
    <lineage>
        <taxon>Bacteria</taxon>
        <taxon>Pseudomonadati</taxon>
        <taxon>Pseudomonadota</taxon>
        <taxon>Gammaproteobacteria</taxon>
        <taxon>Lysobacterales</taxon>
        <taxon>Marinicellaceae</taxon>
        <taxon>Marinicella</taxon>
    </lineage>
</organism>
<evidence type="ECO:0000313" key="2">
    <source>
        <dbReference type="EMBL" id="MFC3192959.1"/>
    </source>
</evidence>
<dbReference type="EMBL" id="JBHRTS010000001">
    <property type="protein sequence ID" value="MFC3192959.1"/>
    <property type="molecule type" value="Genomic_DNA"/>
</dbReference>
<comment type="caution">
    <text evidence="2">The sequence shown here is derived from an EMBL/GenBank/DDBJ whole genome shotgun (WGS) entry which is preliminary data.</text>
</comment>
<evidence type="ECO:0000256" key="1">
    <source>
        <dbReference type="SAM" id="SignalP"/>
    </source>
</evidence>
<gene>
    <name evidence="2" type="ORF">ACFODZ_01770</name>
</gene>
<feature type="signal peptide" evidence="1">
    <location>
        <begin position="1"/>
        <end position="17"/>
    </location>
</feature>
<protein>
    <submittedName>
        <fullName evidence="2">Uncharacterized protein</fullName>
    </submittedName>
</protein>
<keyword evidence="1" id="KW-0732">Signal</keyword>